<gene>
    <name evidence="1" type="ORF">AMORRO_LOCUS17552</name>
</gene>
<accession>A0A9N9JI98</accession>
<evidence type="ECO:0000313" key="1">
    <source>
        <dbReference type="EMBL" id="CAG8783911.1"/>
    </source>
</evidence>
<evidence type="ECO:0000313" key="2">
    <source>
        <dbReference type="Proteomes" id="UP000789342"/>
    </source>
</evidence>
<organism evidence="1 2">
    <name type="scientific">Acaulospora morrowiae</name>
    <dbReference type="NCBI Taxonomy" id="94023"/>
    <lineage>
        <taxon>Eukaryota</taxon>
        <taxon>Fungi</taxon>
        <taxon>Fungi incertae sedis</taxon>
        <taxon>Mucoromycota</taxon>
        <taxon>Glomeromycotina</taxon>
        <taxon>Glomeromycetes</taxon>
        <taxon>Diversisporales</taxon>
        <taxon>Acaulosporaceae</taxon>
        <taxon>Acaulospora</taxon>
    </lineage>
</organism>
<proteinExistence type="predicted"/>
<dbReference type="EMBL" id="CAJVPV010055006">
    <property type="protein sequence ID" value="CAG8783911.1"/>
    <property type="molecule type" value="Genomic_DNA"/>
</dbReference>
<keyword evidence="2" id="KW-1185">Reference proteome</keyword>
<protein>
    <submittedName>
        <fullName evidence="1">18356_t:CDS:1</fullName>
    </submittedName>
</protein>
<reference evidence="1" key="1">
    <citation type="submission" date="2021-06" db="EMBL/GenBank/DDBJ databases">
        <authorList>
            <person name="Kallberg Y."/>
            <person name="Tangrot J."/>
            <person name="Rosling A."/>
        </authorList>
    </citation>
    <scope>NUCLEOTIDE SEQUENCE</scope>
    <source>
        <strain evidence="1">CL551</strain>
    </source>
</reference>
<name>A0A9N9JI98_9GLOM</name>
<sequence>THNGFQRCGEKITLHLDNTCGRIRIGIFGEVTLDPLRSLSIRHYSFVFDDLWPPIVRT</sequence>
<dbReference type="AlphaFoldDB" id="A0A9N9JI98"/>
<dbReference type="Proteomes" id="UP000789342">
    <property type="component" value="Unassembled WGS sequence"/>
</dbReference>
<feature type="non-terminal residue" evidence="1">
    <location>
        <position position="58"/>
    </location>
</feature>
<feature type="non-terminal residue" evidence="1">
    <location>
        <position position="1"/>
    </location>
</feature>
<comment type="caution">
    <text evidence="1">The sequence shown here is derived from an EMBL/GenBank/DDBJ whole genome shotgun (WGS) entry which is preliminary data.</text>
</comment>